<organism evidence="4 5">
    <name type="scientific">Pristionchus fissidentatus</name>
    <dbReference type="NCBI Taxonomy" id="1538716"/>
    <lineage>
        <taxon>Eukaryota</taxon>
        <taxon>Metazoa</taxon>
        <taxon>Ecdysozoa</taxon>
        <taxon>Nematoda</taxon>
        <taxon>Chromadorea</taxon>
        <taxon>Rhabditida</taxon>
        <taxon>Rhabditina</taxon>
        <taxon>Diplogasteromorpha</taxon>
        <taxon>Diplogasteroidea</taxon>
        <taxon>Neodiplogasteridae</taxon>
        <taxon>Pristionchus</taxon>
    </lineage>
</organism>
<dbReference type="InterPro" id="IPR050976">
    <property type="entry name" value="Snaclec"/>
</dbReference>
<feature type="domain" description="C-type lectin" evidence="3">
    <location>
        <begin position="223"/>
        <end position="333"/>
    </location>
</feature>
<proteinExistence type="predicted"/>
<dbReference type="InterPro" id="IPR018378">
    <property type="entry name" value="C-type_lectin_CS"/>
</dbReference>
<dbReference type="PROSITE" id="PS50041">
    <property type="entry name" value="C_TYPE_LECTIN_2"/>
    <property type="match status" value="1"/>
</dbReference>
<dbReference type="CDD" id="cd00037">
    <property type="entry name" value="CLECT"/>
    <property type="match status" value="2"/>
</dbReference>
<dbReference type="InterPro" id="IPR001304">
    <property type="entry name" value="C-type_lectin-like"/>
</dbReference>
<dbReference type="Pfam" id="PF00059">
    <property type="entry name" value="Lectin_C"/>
    <property type="match status" value="1"/>
</dbReference>
<feature type="chain" id="PRO_5043450679" description="C-type lectin domain-containing protein" evidence="2">
    <location>
        <begin position="30"/>
        <end position="346"/>
    </location>
</feature>
<evidence type="ECO:0000256" key="1">
    <source>
        <dbReference type="ARBA" id="ARBA00023157"/>
    </source>
</evidence>
<dbReference type="EMBL" id="BTSY01000005">
    <property type="protein sequence ID" value="GMT26392.1"/>
    <property type="molecule type" value="Genomic_DNA"/>
</dbReference>
<dbReference type="Gene3D" id="3.10.100.10">
    <property type="entry name" value="Mannose-Binding Protein A, subunit A"/>
    <property type="match status" value="2"/>
</dbReference>
<dbReference type="InterPro" id="IPR016187">
    <property type="entry name" value="CTDL_fold"/>
</dbReference>
<dbReference type="Proteomes" id="UP001432322">
    <property type="component" value="Unassembled WGS sequence"/>
</dbReference>
<gene>
    <name evidence="4" type="ORF">PFISCL1PPCAC_17689</name>
</gene>
<feature type="signal peptide" evidence="2">
    <location>
        <begin position="1"/>
        <end position="29"/>
    </location>
</feature>
<protein>
    <recommendedName>
        <fullName evidence="3">C-type lectin domain-containing protein</fullName>
    </recommendedName>
</protein>
<sequence>MAGVSSYNLYSTMLRFLLLLCCPILPILAQSQCPDGYKVMGDGRCIRALIKYGTAKEVESRGIEACQEDNATLPIIRSEEENAMFNKIALTFKDKDRPEQITMLLLGTVCNTKTHNLEWMDGTQITYTRDDFYVGFDCVKTDMRVVSEPDWNMWDAVPATSSDYWTLMCVAQPTAAPATTVRPNTTPAPSRLSTTITTPVKPSGSRCGDYETIVDSADETKPCFKIIIEPMSWNDAQKKCAADSGTLATINSAQENKFFWRSAVSQNVMDDLHIGAYQPQEGGVWKWIDGNTNISDYDNFVGAFPIAGLGNCVGMQTESSTAQWINEDCDNQKLPFVCRRYGMNVF</sequence>
<keyword evidence="5" id="KW-1185">Reference proteome</keyword>
<accession>A0AAV5W3H4</accession>
<evidence type="ECO:0000313" key="5">
    <source>
        <dbReference type="Proteomes" id="UP001432322"/>
    </source>
</evidence>
<evidence type="ECO:0000313" key="4">
    <source>
        <dbReference type="EMBL" id="GMT26392.1"/>
    </source>
</evidence>
<evidence type="ECO:0000259" key="3">
    <source>
        <dbReference type="PROSITE" id="PS50041"/>
    </source>
</evidence>
<name>A0AAV5W3H4_9BILA</name>
<dbReference type="PANTHER" id="PTHR22991">
    <property type="entry name" value="PROTEIN CBG13490"/>
    <property type="match status" value="1"/>
</dbReference>
<keyword evidence="1" id="KW-1015">Disulfide bond</keyword>
<dbReference type="AlphaFoldDB" id="A0AAV5W3H4"/>
<dbReference type="PROSITE" id="PS00615">
    <property type="entry name" value="C_TYPE_LECTIN_1"/>
    <property type="match status" value="1"/>
</dbReference>
<comment type="caution">
    <text evidence="4">The sequence shown here is derived from an EMBL/GenBank/DDBJ whole genome shotgun (WGS) entry which is preliminary data.</text>
</comment>
<dbReference type="PANTHER" id="PTHR22991:SF40">
    <property type="entry name" value="PROTEIN CBG13490"/>
    <property type="match status" value="1"/>
</dbReference>
<dbReference type="InterPro" id="IPR016186">
    <property type="entry name" value="C-type_lectin-like/link_sf"/>
</dbReference>
<reference evidence="4" key="1">
    <citation type="submission" date="2023-10" db="EMBL/GenBank/DDBJ databases">
        <title>Genome assembly of Pristionchus species.</title>
        <authorList>
            <person name="Yoshida K."/>
            <person name="Sommer R.J."/>
        </authorList>
    </citation>
    <scope>NUCLEOTIDE SEQUENCE</scope>
    <source>
        <strain evidence="4">RS5133</strain>
    </source>
</reference>
<evidence type="ECO:0000256" key="2">
    <source>
        <dbReference type="SAM" id="SignalP"/>
    </source>
</evidence>
<dbReference type="SUPFAM" id="SSF56436">
    <property type="entry name" value="C-type lectin-like"/>
    <property type="match status" value="2"/>
</dbReference>
<dbReference type="SMART" id="SM00034">
    <property type="entry name" value="CLECT"/>
    <property type="match status" value="2"/>
</dbReference>
<feature type="non-terminal residue" evidence="4">
    <location>
        <position position="346"/>
    </location>
</feature>
<keyword evidence="2" id="KW-0732">Signal</keyword>